<dbReference type="EMBL" id="CAJEWN010002822">
    <property type="protein sequence ID" value="CAD2205417.1"/>
    <property type="molecule type" value="Genomic_DNA"/>
</dbReference>
<dbReference type="Proteomes" id="UP000580250">
    <property type="component" value="Unassembled WGS sequence"/>
</dbReference>
<reference evidence="3 4" key="1">
    <citation type="submission" date="2020-08" db="EMBL/GenBank/DDBJ databases">
        <authorList>
            <person name="Koutsovoulos G."/>
            <person name="Danchin GJ E."/>
        </authorList>
    </citation>
    <scope>NUCLEOTIDE SEQUENCE [LARGE SCALE GENOMIC DNA]</scope>
</reference>
<keyword evidence="2" id="KW-0472">Membrane</keyword>
<evidence type="ECO:0000313" key="4">
    <source>
        <dbReference type="Proteomes" id="UP000580250"/>
    </source>
</evidence>
<feature type="region of interest" description="Disordered" evidence="1">
    <location>
        <begin position="1"/>
        <end position="48"/>
    </location>
</feature>
<feature type="transmembrane region" description="Helical" evidence="2">
    <location>
        <begin position="296"/>
        <end position="319"/>
    </location>
</feature>
<comment type="caution">
    <text evidence="3">The sequence shown here is derived from an EMBL/GenBank/DDBJ whole genome shotgun (WGS) entry which is preliminary data.</text>
</comment>
<evidence type="ECO:0000313" key="3">
    <source>
        <dbReference type="EMBL" id="CAD2205417.1"/>
    </source>
</evidence>
<sequence>MTLIISNSSHKPRNRSVQKKNKQIQRRRQSIIGKKQKKNARERIDDVPCPLPDDLFNEETFGEASTLSLTDKGHHRLDIFKNICDGQGREQKGGVFQQRAKHSHSSASTQTIQSSPSSAIQYSGSSSSKSSQDTNHIRREVHVALMKRVKPNGVCSNPELVRVNSDVLLEGSDLDSSYVSFSVSMQSNDDGSDCCSHIWDGLVKLTALLIRLGNYAAEHEVLAYPLAAIAFYICLGLLQPMIASLIAALTGWIWPPLHFFLVSTAGFVWRVADWLNSMDQLGRCFLLDRPRYKRNLYLLCSLGYVFKSGLAIGRGNLIIRYLYLRNTSLLDAIFYPQGSPWDPWDLSPLHLKKLILKKYDLRYGSKLLSALSLTM</sequence>
<keyword evidence="2" id="KW-0812">Transmembrane</keyword>
<gene>
    <name evidence="3" type="ORF">MENT_LOCUS59227</name>
</gene>
<evidence type="ECO:0000256" key="1">
    <source>
        <dbReference type="SAM" id="MobiDB-lite"/>
    </source>
</evidence>
<protein>
    <submittedName>
        <fullName evidence="3">Uncharacterized protein</fullName>
    </submittedName>
</protein>
<dbReference type="OrthoDB" id="5876976at2759"/>
<name>A0A6V7Y3J6_MELEN</name>
<feature type="compositionally biased region" description="Low complexity" evidence="1">
    <location>
        <begin position="114"/>
        <end position="131"/>
    </location>
</feature>
<feature type="compositionally biased region" description="Basic residues" evidence="1">
    <location>
        <begin position="10"/>
        <end position="38"/>
    </location>
</feature>
<keyword evidence="2" id="KW-1133">Transmembrane helix</keyword>
<organism evidence="3 4">
    <name type="scientific">Meloidogyne enterolobii</name>
    <name type="common">Root-knot nematode worm</name>
    <name type="synonym">Meloidogyne mayaguensis</name>
    <dbReference type="NCBI Taxonomy" id="390850"/>
    <lineage>
        <taxon>Eukaryota</taxon>
        <taxon>Metazoa</taxon>
        <taxon>Ecdysozoa</taxon>
        <taxon>Nematoda</taxon>
        <taxon>Chromadorea</taxon>
        <taxon>Rhabditida</taxon>
        <taxon>Tylenchina</taxon>
        <taxon>Tylenchomorpha</taxon>
        <taxon>Tylenchoidea</taxon>
        <taxon>Meloidogynidae</taxon>
        <taxon>Meloidogyninae</taxon>
        <taxon>Meloidogyne</taxon>
    </lineage>
</organism>
<feature type="transmembrane region" description="Helical" evidence="2">
    <location>
        <begin position="221"/>
        <end position="247"/>
    </location>
</feature>
<evidence type="ECO:0000256" key="2">
    <source>
        <dbReference type="SAM" id="Phobius"/>
    </source>
</evidence>
<accession>A0A6V7Y3J6</accession>
<feature type="transmembrane region" description="Helical" evidence="2">
    <location>
        <begin position="253"/>
        <end position="275"/>
    </location>
</feature>
<proteinExistence type="predicted"/>
<dbReference type="AlphaFoldDB" id="A0A6V7Y3J6"/>
<feature type="region of interest" description="Disordered" evidence="1">
    <location>
        <begin position="91"/>
        <end position="135"/>
    </location>
</feature>